<feature type="compositionally biased region" description="Acidic residues" evidence="1">
    <location>
        <begin position="71"/>
        <end position="87"/>
    </location>
</feature>
<organism evidence="2 3">
    <name type="scientific">Aspergillus fumigatus</name>
    <name type="common">Neosartorya fumigata</name>
    <dbReference type="NCBI Taxonomy" id="746128"/>
    <lineage>
        <taxon>Eukaryota</taxon>
        <taxon>Fungi</taxon>
        <taxon>Dikarya</taxon>
        <taxon>Ascomycota</taxon>
        <taxon>Pezizomycotina</taxon>
        <taxon>Eurotiomycetes</taxon>
        <taxon>Eurotiomycetidae</taxon>
        <taxon>Eurotiales</taxon>
        <taxon>Aspergillaceae</taxon>
        <taxon>Aspergillus</taxon>
        <taxon>Aspergillus subgen. Fumigati</taxon>
    </lineage>
</organism>
<dbReference type="AlphaFoldDB" id="A0A229XW21"/>
<accession>A0A229XW21</accession>
<protein>
    <submittedName>
        <fullName evidence="2">Uncharacterized protein</fullName>
    </submittedName>
</protein>
<feature type="region of interest" description="Disordered" evidence="1">
    <location>
        <begin position="68"/>
        <end position="91"/>
    </location>
</feature>
<evidence type="ECO:0000313" key="2">
    <source>
        <dbReference type="EMBL" id="KAH1895687.1"/>
    </source>
</evidence>
<sequence>MEQHLDWKPDLPLPSIEDFIDPRILEDRTWEPNFELAETKSTSSAGSQDVLSLSSDFETDPKYEMLRSEDSEIDDYSLSDYSSEDESTGVSVLDERVVERSTGRTYQYLVKCWIDEKHLTLFNELIRLS</sequence>
<comment type="caution">
    <text evidence="2">The sequence shown here is derived from an EMBL/GenBank/DDBJ whole genome shotgun (WGS) entry which is preliminary data.</text>
</comment>
<reference evidence="2" key="1">
    <citation type="submission" date="2021-08" db="EMBL/GenBank/DDBJ databases">
        <title>Global Aspergillus fumigatus from environmental and clinical sources.</title>
        <authorList>
            <person name="Barber A."/>
            <person name="Sae-Ong T."/>
        </authorList>
    </citation>
    <scope>NUCLEOTIDE SEQUENCE</scope>
    <source>
        <strain evidence="2">NRZ-2016-071</strain>
    </source>
</reference>
<gene>
    <name evidence="2" type="ORF">KXV57_001760</name>
</gene>
<evidence type="ECO:0000313" key="3">
    <source>
        <dbReference type="Proteomes" id="UP000813423"/>
    </source>
</evidence>
<dbReference type="EMBL" id="JAIBSC010000135">
    <property type="protein sequence ID" value="KAH1895687.1"/>
    <property type="molecule type" value="Genomic_DNA"/>
</dbReference>
<evidence type="ECO:0000256" key="1">
    <source>
        <dbReference type="SAM" id="MobiDB-lite"/>
    </source>
</evidence>
<name>A0A229XW21_ASPFM</name>
<dbReference type="Proteomes" id="UP000813423">
    <property type="component" value="Unassembled WGS sequence"/>
</dbReference>
<proteinExistence type="predicted"/>